<dbReference type="InterPro" id="IPR031462">
    <property type="entry name" value="CTSRT"/>
</dbReference>
<dbReference type="PANTHER" id="PTHR21665:SF2">
    <property type="entry name" value="CATION CHANNEL SPERM-ASSOCIATED TARGETING SUBUNIT TAU"/>
    <property type="match status" value="1"/>
</dbReference>
<evidence type="ECO:0000259" key="2">
    <source>
        <dbReference type="PROSITE" id="PS50004"/>
    </source>
</evidence>
<feature type="domain" description="C2" evidence="2">
    <location>
        <begin position="51"/>
        <end position="182"/>
    </location>
</feature>
<feature type="compositionally biased region" description="Acidic residues" evidence="1">
    <location>
        <begin position="403"/>
        <end position="414"/>
    </location>
</feature>
<dbReference type="PANTHER" id="PTHR21665">
    <property type="entry name" value="CATION CHANNEL SPERM-ASSOCIATED TARGETING SUBUNIT TAU"/>
    <property type="match status" value="1"/>
</dbReference>
<feature type="compositionally biased region" description="Polar residues" evidence="1">
    <location>
        <begin position="11"/>
        <end position="26"/>
    </location>
</feature>
<feature type="region of interest" description="Disordered" evidence="1">
    <location>
        <begin position="1"/>
        <end position="48"/>
    </location>
</feature>
<reference evidence="3" key="1">
    <citation type="submission" date="2022-01" db="EMBL/GenBank/DDBJ databases">
        <authorList>
            <person name="Braso-Vives M."/>
        </authorList>
    </citation>
    <scope>NUCLEOTIDE SEQUENCE</scope>
</reference>
<dbReference type="InterPro" id="IPR048363">
    <property type="entry name" value="CTSRT_C2"/>
</dbReference>
<protein>
    <submittedName>
        <fullName evidence="3">ALS2CR11 protein</fullName>
    </submittedName>
</protein>
<name>A0A8J9YTR2_BRALA</name>
<proteinExistence type="predicted"/>
<sequence>MAGLLGVEISENATQQSISRPSMISRQSRDEQRSSHRSRKKAASTGISGLYSEDKDAAEKEPIACSPSGLLGIHLKTCKKIAKNLLYPNPRKSGVFVSIKVGETTKYSKVARMPDARNQDVIVFDDLKHFPIELHRERDHAQNKVSIRAFTWDGIQPEPSTVGTATLHLFDIVKQMFMSEDVQLQWKHHVSGELELEICFVYGTYGYGQSHQLEQYDQEVKEILNHSMFCRLAPPEQRVSKHGHCELLSSLPIGPPSFIPFETTVDIGNGRDLTKGSCHSVLEQEYPEATTVLAAIKGRRRLHKLKKQLSKLHSGKERTNFLHDLVDEPKVNDPKNKYWAAAESSFDATEVVREEMADFLRSAPGLASRRRNERQASQGSESSQFSFKTFFSTPASSRRTTMEDAEEDSSEEDGEGSVLFTLLRRAWDFTVGRFFQERESRRVQPAMELQEVPVVKVADE</sequence>
<evidence type="ECO:0000256" key="1">
    <source>
        <dbReference type="SAM" id="MobiDB-lite"/>
    </source>
</evidence>
<gene>
    <name evidence="3" type="primary">ALS2CR11</name>
    <name evidence="3" type="ORF">BLAG_LOCUS5152</name>
</gene>
<accession>A0A8J9YTR2</accession>
<dbReference type="Pfam" id="PF15729">
    <property type="entry name" value="CTSRT"/>
    <property type="match status" value="1"/>
</dbReference>
<evidence type="ECO:0000313" key="4">
    <source>
        <dbReference type="Proteomes" id="UP000838412"/>
    </source>
</evidence>
<keyword evidence="4" id="KW-1185">Reference proteome</keyword>
<feature type="compositionally biased region" description="Low complexity" evidence="1">
    <location>
        <begin position="380"/>
        <end position="392"/>
    </location>
</feature>
<dbReference type="AlphaFoldDB" id="A0A8J9YTR2"/>
<feature type="region of interest" description="Disordered" evidence="1">
    <location>
        <begin position="364"/>
        <end position="414"/>
    </location>
</feature>
<dbReference type="OrthoDB" id="2144823at2759"/>
<organism evidence="3 4">
    <name type="scientific">Branchiostoma lanceolatum</name>
    <name type="common">Common lancelet</name>
    <name type="synonym">Amphioxus lanceolatum</name>
    <dbReference type="NCBI Taxonomy" id="7740"/>
    <lineage>
        <taxon>Eukaryota</taxon>
        <taxon>Metazoa</taxon>
        <taxon>Chordata</taxon>
        <taxon>Cephalochordata</taxon>
        <taxon>Leptocardii</taxon>
        <taxon>Amphioxiformes</taxon>
        <taxon>Branchiostomatidae</taxon>
        <taxon>Branchiostoma</taxon>
    </lineage>
</organism>
<dbReference type="InterPro" id="IPR000008">
    <property type="entry name" value="C2_dom"/>
</dbReference>
<dbReference type="Proteomes" id="UP000838412">
    <property type="component" value="Chromosome 12"/>
</dbReference>
<dbReference type="PROSITE" id="PS50004">
    <property type="entry name" value="C2"/>
    <property type="match status" value="1"/>
</dbReference>
<dbReference type="EMBL" id="OV696697">
    <property type="protein sequence ID" value="CAH1241584.1"/>
    <property type="molecule type" value="Genomic_DNA"/>
</dbReference>
<evidence type="ECO:0000313" key="3">
    <source>
        <dbReference type="EMBL" id="CAH1241584.1"/>
    </source>
</evidence>